<organism evidence="1 2">
    <name type="scientific">Platanthera guangdongensis</name>
    <dbReference type="NCBI Taxonomy" id="2320717"/>
    <lineage>
        <taxon>Eukaryota</taxon>
        <taxon>Viridiplantae</taxon>
        <taxon>Streptophyta</taxon>
        <taxon>Embryophyta</taxon>
        <taxon>Tracheophyta</taxon>
        <taxon>Spermatophyta</taxon>
        <taxon>Magnoliopsida</taxon>
        <taxon>Liliopsida</taxon>
        <taxon>Asparagales</taxon>
        <taxon>Orchidaceae</taxon>
        <taxon>Orchidoideae</taxon>
        <taxon>Orchideae</taxon>
        <taxon>Orchidinae</taxon>
        <taxon>Platanthera</taxon>
    </lineage>
</organism>
<proteinExistence type="predicted"/>
<evidence type="ECO:0000313" key="2">
    <source>
        <dbReference type="Proteomes" id="UP001412067"/>
    </source>
</evidence>
<accession>A0ABR2MWH0</accession>
<name>A0ABR2MWH0_9ASPA</name>
<reference evidence="1 2" key="1">
    <citation type="journal article" date="2022" name="Nat. Plants">
        <title>Genomes of leafy and leafless Platanthera orchids illuminate the evolution of mycoheterotrophy.</title>
        <authorList>
            <person name="Li M.H."/>
            <person name="Liu K.W."/>
            <person name="Li Z."/>
            <person name="Lu H.C."/>
            <person name="Ye Q.L."/>
            <person name="Zhang D."/>
            <person name="Wang J.Y."/>
            <person name="Li Y.F."/>
            <person name="Zhong Z.M."/>
            <person name="Liu X."/>
            <person name="Yu X."/>
            <person name="Liu D.K."/>
            <person name="Tu X.D."/>
            <person name="Liu B."/>
            <person name="Hao Y."/>
            <person name="Liao X.Y."/>
            <person name="Jiang Y.T."/>
            <person name="Sun W.H."/>
            <person name="Chen J."/>
            <person name="Chen Y.Q."/>
            <person name="Ai Y."/>
            <person name="Zhai J.W."/>
            <person name="Wu S.S."/>
            <person name="Zhou Z."/>
            <person name="Hsiao Y.Y."/>
            <person name="Wu W.L."/>
            <person name="Chen Y.Y."/>
            <person name="Lin Y.F."/>
            <person name="Hsu J.L."/>
            <person name="Li C.Y."/>
            <person name="Wang Z.W."/>
            <person name="Zhao X."/>
            <person name="Zhong W.Y."/>
            <person name="Ma X.K."/>
            <person name="Ma L."/>
            <person name="Huang J."/>
            <person name="Chen G.Z."/>
            <person name="Huang M.Z."/>
            <person name="Huang L."/>
            <person name="Peng D.H."/>
            <person name="Luo Y.B."/>
            <person name="Zou S.Q."/>
            <person name="Chen S.P."/>
            <person name="Lan S."/>
            <person name="Tsai W.C."/>
            <person name="Van de Peer Y."/>
            <person name="Liu Z.J."/>
        </authorList>
    </citation>
    <scope>NUCLEOTIDE SEQUENCE [LARGE SCALE GENOMIC DNA]</scope>
    <source>
        <strain evidence="1">Lor288</strain>
    </source>
</reference>
<dbReference type="EMBL" id="JBBWWR010000004">
    <property type="protein sequence ID" value="KAK8968446.1"/>
    <property type="molecule type" value="Genomic_DNA"/>
</dbReference>
<dbReference type="Pfam" id="PF05758">
    <property type="entry name" value="Ycf1"/>
    <property type="match status" value="1"/>
</dbReference>
<evidence type="ECO:0000313" key="1">
    <source>
        <dbReference type="EMBL" id="KAK8968446.1"/>
    </source>
</evidence>
<comment type="caution">
    <text evidence="1">The sequence shown here is derived from an EMBL/GenBank/DDBJ whole genome shotgun (WGS) entry which is preliminary data.</text>
</comment>
<keyword evidence="2" id="KW-1185">Reference proteome</keyword>
<gene>
    <name evidence="1" type="primary">ycf1</name>
    <name evidence="1" type="ORF">KSP40_PGU004706</name>
</gene>
<sequence length="161" mass="18632">MELGFNTEAQMVDHKRIHHVGDENSNANQIHRFPPPNPPLSNSSHMHPTQYQFIIDGWWIVIGLLENVKNIFAKVLDRKDVQSLSEYRPSYLFLLRARVMEEGTEKEVSAITSFIAGQLMMFISIYYAPLHLALDSVFSGNQKKIFQQRCWTTKYESEAES</sequence>
<protein>
    <submittedName>
        <fullName evidence="1">Membrane protein ycf1</fullName>
    </submittedName>
</protein>
<dbReference type="InterPro" id="IPR008896">
    <property type="entry name" value="TIC214"/>
</dbReference>
<dbReference type="Proteomes" id="UP001412067">
    <property type="component" value="Unassembled WGS sequence"/>
</dbReference>